<accession>A0ACC2RPX9</accession>
<gene>
    <name evidence="1" type="ORF">DSO57_1037466</name>
</gene>
<dbReference type="Proteomes" id="UP001165960">
    <property type="component" value="Unassembled WGS sequence"/>
</dbReference>
<proteinExistence type="predicted"/>
<reference evidence="1" key="1">
    <citation type="submission" date="2022-04" db="EMBL/GenBank/DDBJ databases">
        <title>Genome of the entomopathogenic fungus Entomophthora muscae.</title>
        <authorList>
            <person name="Elya C."/>
            <person name="Lovett B.R."/>
            <person name="Lee E."/>
            <person name="Macias A.M."/>
            <person name="Hajek A.E."/>
            <person name="De Bivort B.L."/>
            <person name="Kasson M.T."/>
            <person name="De Fine Licht H.H."/>
            <person name="Stajich J.E."/>
        </authorList>
    </citation>
    <scope>NUCLEOTIDE SEQUENCE</scope>
    <source>
        <strain evidence="1">Berkeley</strain>
    </source>
</reference>
<keyword evidence="2" id="KW-1185">Reference proteome</keyword>
<dbReference type="EMBL" id="QTSX02006793">
    <property type="protein sequence ID" value="KAJ9052108.1"/>
    <property type="molecule type" value="Genomic_DNA"/>
</dbReference>
<name>A0ACC2RPX9_9FUNG</name>
<evidence type="ECO:0000313" key="1">
    <source>
        <dbReference type="EMBL" id="KAJ9052108.1"/>
    </source>
</evidence>
<organism evidence="1 2">
    <name type="scientific">Entomophthora muscae</name>
    <dbReference type="NCBI Taxonomy" id="34485"/>
    <lineage>
        <taxon>Eukaryota</taxon>
        <taxon>Fungi</taxon>
        <taxon>Fungi incertae sedis</taxon>
        <taxon>Zoopagomycota</taxon>
        <taxon>Entomophthoromycotina</taxon>
        <taxon>Entomophthoromycetes</taxon>
        <taxon>Entomophthorales</taxon>
        <taxon>Entomophthoraceae</taxon>
        <taxon>Entomophthora</taxon>
    </lineage>
</organism>
<protein>
    <submittedName>
        <fullName evidence="1">Uncharacterized protein</fullName>
    </submittedName>
</protein>
<sequence length="134" mass="15544">MLIYLDYCHDYIKNPRLKLPRLVLTAHKKEIPDPIYIGTLNAQGFTTEERPTIYAEDFQSLGLSIVGITEVKKRNDDWSVLNTWAAVNNFKLFATKHVAIISFNSRFTWYEEPVTDFEGRKATAKLYFNRAVPL</sequence>
<comment type="caution">
    <text evidence="1">The sequence shown here is derived from an EMBL/GenBank/DDBJ whole genome shotgun (WGS) entry which is preliminary data.</text>
</comment>
<evidence type="ECO:0000313" key="2">
    <source>
        <dbReference type="Proteomes" id="UP001165960"/>
    </source>
</evidence>